<dbReference type="WBParaSite" id="SVE_0243000.1">
    <property type="protein sequence ID" value="SVE_0243000.1"/>
    <property type="gene ID" value="SVE_0243000"/>
</dbReference>
<proteinExistence type="predicted"/>
<name>A0A0K0F0W3_STRVS</name>
<dbReference type="AlphaFoldDB" id="A0A0K0F0W3"/>
<accession>A0A0K0F0W3</accession>
<dbReference type="Proteomes" id="UP000035680">
    <property type="component" value="Unassembled WGS sequence"/>
</dbReference>
<organism evidence="2 3">
    <name type="scientific">Strongyloides venezuelensis</name>
    <name type="common">Threadworm</name>
    <dbReference type="NCBI Taxonomy" id="75913"/>
    <lineage>
        <taxon>Eukaryota</taxon>
        <taxon>Metazoa</taxon>
        <taxon>Ecdysozoa</taxon>
        <taxon>Nematoda</taxon>
        <taxon>Chromadorea</taxon>
        <taxon>Rhabditida</taxon>
        <taxon>Tylenchina</taxon>
        <taxon>Panagrolaimomorpha</taxon>
        <taxon>Strongyloidoidea</taxon>
        <taxon>Strongyloididae</taxon>
        <taxon>Strongyloides</taxon>
    </lineage>
</organism>
<feature type="transmembrane region" description="Helical" evidence="1">
    <location>
        <begin position="24"/>
        <end position="46"/>
    </location>
</feature>
<protein>
    <submittedName>
        <fullName evidence="3">Uncharacterized protein</fullName>
    </submittedName>
</protein>
<keyword evidence="1" id="KW-0472">Membrane</keyword>
<evidence type="ECO:0000256" key="1">
    <source>
        <dbReference type="SAM" id="Phobius"/>
    </source>
</evidence>
<sequence length="110" mass="13012">MLKENRTTTENEDSWTDRLKNKEINVILCFSFIVLSIYIYLVSIMYRDILNPYDIKLIFQGNDSSTIENISEIEDFKSSILTLYFFLILSLISKSIAMKFFIPSYIGFFY</sequence>
<keyword evidence="1" id="KW-1133">Transmembrane helix</keyword>
<keyword evidence="2" id="KW-1185">Reference proteome</keyword>
<evidence type="ECO:0000313" key="3">
    <source>
        <dbReference type="WBParaSite" id="SVE_0243000.1"/>
    </source>
</evidence>
<keyword evidence="1" id="KW-0812">Transmembrane</keyword>
<feature type="transmembrane region" description="Helical" evidence="1">
    <location>
        <begin position="81"/>
        <end position="102"/>
    </location>
</feature>
<reference evidence="2" key="1">
    <citation type="submission" date="2014-07" db="EMBL/GenBank/DDBJ databases">
        <authorList>
            <person name="Martin A.A"/>
            <person name="De Silva N."/>
        </authorList>
    </citation>
    <scope>NUCLEOTIDE SEQUENCE</scope>
</reference>
<reference evidence="3" key="2">
    <citation type="submission" date="2015-08" db="UniProtKB">
        <authorList>
            <consortium name="WormBaseParasite"/>
        </authorList>
    </citation>
    <scope>IDENTIFICATION</scope>
</reference>
<evidence type="ECO:0000313" key="2">
    <source>
        <dbReference type="Proteomes" id="UP000035680"/>
    </source>
</evidence>